<gene>
    <name evidence="2" type="ORF">KE626_09330</name>
</gene>
<dbReference type="Pfam" id="PF01872">
    <property type="entry name" value="RibD_C"/>
    <property type="match status" value="1"/>
</dbReference>
<accession>A0ABS5IZA0</accession>
<protein>
    <submittedName>
        <fullName evidence="2">Dihydrofolate reductase</fullName>
    </submittedName>
</protein>
<dbReference type="InterPro" id="IPR050765">
    <property type="entry name" value="Riboflavin_Biosynth_HTPR"/>
</dbReference>
<dbReference type="InterPro" id="IPR024072">
    <property type="entry name" value="DHFR-like_dom_sf"/>
</dbReference>
<evidence type="ECO:0000313" key="3">
    <source>
        <dbReference type="Proteomes" id="UP000676386"/>
    </source>
</evidence>
<dbReference type="RefSeq" id="WP_211972597.1">
    <property type="nucleotide sequence ID" value="NZ_CBFHAM010000006.1"/>
</dbReference>
<organism evidence="2 3">
    <name type="scientific">Chitinophaga hostae</name>
    <dbReference type="NCBI Taxonomy" id="2831022"/>
    <lineage>
        <taxon>Bacteria</taxon>
        <taxon>Pseudomonadati</taxon>
        <taxon>Bacteroidota</taxon>
        <taxon>Chitinophagia</taxon>
        <taxon>Chitinophagales</taxon>
        <taxon>Chitinophagaceae</taxon>
        <taxon>Chitinophaga</taxon>
    </lineage>
</organism>
<dbReference type="PANTHER" id="PTHR38011">
    <property type="entry name" value="DIHYDROFOLATE REDUCTASE FAMILY PROTEIN (AFU_ORTHOLOGUE AFUA_8G06820)"/>
    <property type="match status" value="1"/>
</dbReference>
<feature type="domain" description="Bacterial bifunctional deaminase-reductase C-terminal" evidence="1">
    <location>
        <begin position="2"/>
        <end position="158"/>
    </location>
</feature>
<dbReference type="EMBL" id="JAGTXB010000003">
    <property type="protein sequence ID" value="MBS0027507.1"/>
    <property type="molecule type" value="Genomic_DNA"/>
</dbReference>
<comment type="caution">
    <text evidence="2">The sequence shown here is derived from an EMBL/GenBank/DDBJ whole genome shotgun (WGS) entry which is preliminary data.</text>
</comment>
<evidence type="ECO:0000313" key="2">
    <source>
        <dbReference type="EMBL" id="MBS0027507.1"/>
    </source>
</evidence>
<name>A0ABS5IZA0_9BACT</name>
<reference evidence="2 3" key="1">
    <citation type="submission" date="2021-04" db="EMBL/GenBank/DDBJ databases">
        <title>Chitinophaga sp. nov., isolated from the rhizosphere soil.</title>
        <authorList>
            <person name="He S."/>
        </authorList>
    </citation>
    <scope>NUCLEOTIDE SEQUENCE [LARGE SCALE GENOMIC DNA]</scope>
    <source>
        <strain evidence="2 3">2R12</strain>
    </source>
</reference>
<dbReference type="SUPFAM" id="SSF53597">
    <property type="entry name" value="Dihydrofolate reductase-like"/>
    <property type="match status" value="1"/>
</dbReference>
<sequence>MKITIYMATSANSLTSNERNDPFWLSQEYGQGFMQIAQQTKAVIMGKKTYNILAPDYLPLKDEGTLAVLTHDTNAAPANEAVVFTDKTPPEIVAMLEGRGHREAVIIGGTATTTAFMQAGLVDDIILVIEPILFGGGLPLFNPADFEYPLHLREVTKLNDNTIRVHYSIAK</sequence>
<evidence type="ECO:0000259" key="1">
    <source>
        <dbReference type="Pfam" id="PF01872"/>
    </source>
</evidence>
<keyword evidence="3" id="KW-1185">Reference proteome</keyword>
<dbReference type="PANTHER" id="PTHR38011:SF11">
    <property type="entry name" value="2,5-DIAMINO-6-RIBOSYLAMINO-4(3H)-PYRIMIDINONE 5'-PHOSPHATE REDUCTASE"/>
    <property type="match status" value="1"/>
</dbReference>
<dbReference type="Proteomes" id="UP000676386">
    <property type="component" value="Unassembled WGS sequence"/>
</dbReference>
<dbReference type="InterPro" id="IPR002734">
    <property type="entry name" value="RibDG_C"/>
</dbReference>
<proteinExistence type="predicted"/>
<dbReference type="Gene3D" id="3.40.430.10">
    <property type="entry name" value="Dihydrofolate Reductase, subunit A"/>
    <property type="match status" value="1"/>
</dbReference>